<dbReference type="PANTHER" id="PTHR33164:SF94">
    <property type="entry name" value="TRANSCRIPTIONAL REGULATORY PROTEIN-RELATED"/>
    <property type="match status" value="1"/>
</dbReference>
<keyword evidence="2" id="KW-0238">DNA-binding</keyword>
<name>A0A850DS33_9MICO</name>
<dbReference type="PROSITE" id="PS50995">
    <property type="entry name" value="HTH_MARR_2"/>
    <property type="match status" value="1"/>
</dbReference>
<dbReference type="PANTHER" id="PTHR33164">
    <property type="entry name" value="TRANSCRIPTIONAL REGULATOR, MARR FAMILY"/>
    <property type="match status" value="1"/>
</dbReference>
<sequence>MSEHAVQGIDEVLAASRGLLGVVARSLAPALEDVTVPQFRLIVLVVSLGPTRSGDLADRLAVGPSTLTRNVDRLVAGGWVERRPGTDNRREVRIAATDRGRALVDEVTERRRRELEAIVAGMPEQDRAVAVAGMAAFRRAMGEPAPEEVSAFGG</sequence>
<accession>A0A850DS33</accession>
<dbReference type="Proteomes" id="UP000539146">
    <property type="component" value="Unassembled WGS sequence"/>
</dbReference>
<protein>
    <submittedName>
        <fullName evidence="5">MarR family transcriptional regulator</fullName>
    </submittedName>
</protein>
<dbReference type="InterPro" id="IPR036390">
    <property type="entry name" value="WH_DNA-bd_sf"/>
</dbReference>
<dbReference type="RefSeq" id="WP_174777593.1">
    <property type="nucleotide sequence ID" value="NZ_BAAAWP010000001.1"/>
</dbReference>
<organism evidence="5 6">
    <name type="scientific">Curtobacterium citreum</name>
    <dbReference type="NCBI Taxonomy" id="2036"/>
    <lineage>
        <taxon>Bacteria</taxon>
        <taxon>Bacillati</taxon>
        <taxon>Actinomycetota</taxon>
        <taxon>Actinomycetes</taxon>
        <taxon>Micrococcales</taxon>
        <taxon>Microbacteriaceae</taxon>
        <taxon>Curtobacterium</taxon>
    </lineage>
</organism>
<keyword evidence="3" id="KW-0804">Transcription</keyword>
<dbReference type="InterPro" id="IPR000835">
    <property type="entry name" value="HTH_MarR-typ"/>
</dbReference>
<gene>
    <name evidence="5" type="ORF">HP467_09325</name>
</gene>
<dbReference type="GO" id="GO:0006950">
    <property type="term" value="P:response to stress"/>
    <property type="evidence" value="ECO:0007669"/>
    <property type="project" value="TreeGrafter"/>
</dbReference>
<dbReference type="CDD" id="cd00090">
    <property type="entry name" value="HTH_ARSR"/>
    <property type="match status" value="1"/>
</dbReference>
<dbReference type="InterPro" id="IPR036388">
    <property type="entry name" value="WH-like_DNA-bd_sf"/>
</dbReference>
<dbReference type="SMART" id="SM00347">
    <property type="entry name" value="HTH_MARR"/>
    <property type="match status" value="1"/>
</dbReference>
<dbReference type="InterPro" id="IPR039422">
    <property type="entry name" value="MarR/SlyA-like"/>
</dbReference>
<dbReference type="GO" id="GO:0003700">
    <property type="term" value="F:DNA-binding transcription factor activity"/>
    <property type="evidence" value="ECO:0007669"/>
    <property type="project" value="InterPro"/>
</dbReference>
<dbReference type="PRINTS" id="PR00598">
    <property type="entry name" value="HTHMARR"/>
</dbReference>
<dbReference type="SUPFAM" id="SSF46785">
    <property type="entry name" value="Winged helix' DNA-binding domain"/>
    <property type="match status" value="1"/>
</dbReference>
<reference evidence="5 6" key="1">
    <citation type="submission" date="2020-05" db="EMBL/GenBank/DDBJ databases">
        <title>Genome Sequencing of Type Strains.</title>
        <authorList>
            <person name="Lemaire J.F."/>
            <person name="Inderbitzin P."/>
            <person name="Gregorio O.A."/>
            <person name="Collins S.B."/>
            <person name="Wespe N."/>
            <person name="Knight-Connoni V."/>
        </authorList>
    </citation>
    <scope>NUCLEOTIDE SEQUENCE [LARGE SCALE GENOMIC DNA]</scope>
    <source>
        <strain evidence="5 6">DSM 20512</strain>
    </source>
</reference>
<dbReference type="InterPro" id="IPR023187">
    <property type="entry name" value="Tscrpt_reg_MarR-type_CS"/>
</dbReference>
<dbReference type="EMBL" id="JABMCG010000104">
    <property type="protein sequence ID" value="NUU28307.1"/>
    <property type="molecule type" value="Genomic_DNA"/>
</dbReference>
<dbReference type="AlphaFoldDB" id="A0A850DS33"/>
<evidence type="ECO:0000313" key="6">
    <source>
        <dbReference type="Proteomes" id="UP000539146"/>
    </source>
</evidence>
<evidence type="ECO:0000259" key="4">
    <source>
        <dbReference type="PROSITE" id="PS50995"/>
    </source>
</evidence>
<dbReference type="Gene3D" id="1.10.10.10">
    <property type="entry name" value="Winged helix-like DNA-binding domain superfamily/Winged helix DNA-binding domain"/>
    <property type="match status" value="1"/>
</dbReference>
<evidence type="ECO:0000256" key="1">
    <source>
        <dbReference type="ARBA" id="ARBA00023015"/>
    </source>
</evidence>
<proteinExistence type="predicted"/>
<evidence type="ECO:0000313" key="5">
    <source>
        <dbReference type="EMBL" id="NUU28307.1"/>
    </source>
</evidence>
<dbReference type="PROSITE" id="PS01117">
    <property type="entry name" value="HTH_MARR_1"/>
    <property type="match status" value="1"/>
</dbReference>
<comment type="caution">
    <text evidence="5">The sequence shown here is derived from an EMBL/GenBank/DDBJ whole genome shotgun (WGS) entry which is preliminary data.</text>
</comment>
<keyword evidence="1" id="KW-0805">Transcription regulation</keyword>
<evidence type="ECO:0000256" key="3">
    <source>
        <dbReference type="ARBA" id="ARBA00023163"/>
    </source>
</evidence>
<dbReference type="InterPro" id="IPR011991">
    <property type="entry name" value="ArsR-like_HTH"/>
</dbReference>
<evidence type="ECO:0000256" key="2">
    <source>
        <dbReference type="ARBA" id="ARBA00023125"/>
    </source>
</evidence>
<feature type="domain" description="HTH marR-type" evidence="4">
    <location>
        <begin position="1"/>
        <end position="139"/>
    </location>
</feature>
<dbReference type="GO" id="GO:0003677">
    <property type="term" value="F:DNA binding"/>
    <property type="evidence" value="ECO:0007669"/>
    <property type="project" value="UniProtKB-KW"/>
</dbReference>
<dbReference type="Pfam" id="PF01047">
    <property type="entry name" value="MarR"/>
    <property type="match status" value="1"/>
</dbReference>